<evidence type="ECO:0000256" key="3">
    <source>
        <dbReference type="ARBA" id="ARBA00023143"/>
    </source>
</evidence>
<dbReference type="Pfam" id="PF06429">
    <property type="entry name" value="Flg_bbr_C"/>
    <property type="match status" value="1"/>
</dbReference>
<dbReference type="AlphaFoldDB" id="A0A175VGX2"/>
<comment type="subunit">
    <text evidence="4 6">The basal body constitutes a major portion of the flagellar organelle and consists of five rings (E,L,P,S, and M) mounted on a central rod. The rod consists of about 26 subunits of FlgG in the distal portion, and FlgB, FlgC and FlgF are thought to build up the proximal portion of the rod with about 6 subunits each.</text>
</comment>
<dbReference type="GO" id="GO:0030694">
    <property type="term" value="C:bacterial-type flagellum basal body, rod"/>
    <property type="evidence" value="ECO:0007669"/>
    <property type="project" value="UniProtKB-UniRule"/>
</dbReference>
<keyword evidence="13" id="KW-1185">Reference proteome</keyword>
<dbReference type="Proteomes" id="UP000078435">
    <property type="component" value="Unassembled WGS sequence"/>
</dbReference>
<dbReference type="InterPro" id="IPR012836">
    <property type="entry name" value="FlgF"/>
</dbReference>
<name>A0A175VGX2_AEREN</name>
<dbReference type="PANTHER" id="PTHR30435">
    <property type="entry name" value="FLAGELLAR PROTEIN"/>
    <property type="match status" value="1"/>
</dbReference>
<evidence type="ECO:0000256" key="6">
    <source>
        <dbReference type="RuleBase" id="RU362116"/>
    </source>
</evidence>
<dbReference type="PANTHER" id="PTHR30435:SF18">
    <property type="entry name" value="FLAGELLAR BASAL-BODY ROD PROTEIN FLGF"/>
    <property type="match status" value="1"/>
</dbReference>
<evidence type="ECO:0000259" key="9">
    <source>
        <dbReference type="Pfam" id="PF22692"/>
    </source>
</evidence>
<evidence type="ECO:0000256" key="2">
    <source>
        <dbReference type="ARBA" id="ARBA00009677"/>
    </source>
</evidence>
<dbReference type="Proteomes" id="UP001491613">
    <property type="component" value="Unassembled WGS sequence"/>
</dbReference>
<dbReference type="InterPro" id="IPR001444">
    <property type="entry name" value="Flag_bb_rod_N"/>
</dbReference>
<protein>
    <recommendedName>
        <fullName evidence="5 6">Flagellar basal-body rod protein FlgF</fullName>
    </recommendedName>
</protein>
<dbReference type="NCBIfam" id="NF009280">
    <property type="entry name" value="PRK12640.1"/>
    <property type="match status" value="1"/>
</dbReference>
<sequence length="244" mass="26078">MEKLIYTAMSGAQHTLMAQQIRANNLANVNTAGFRADFERVSALALTGDGYQSRVMAREELAGTDFKAGVLMQTGRPLDVAIRGDGFFTVQSADGKESYTRAGNLTQDADGLLTLNGRPVLGDGGELVLPAYRDIHFGKDGTLSVTPPGGGARLEVGRLKLVNPDTRELVKGPDGLFRQRQGEDAEMSDEVVMASGFLEGANVNAVDELVSSMALTRNFELQVKLMKSADDQARQGARLISGQG</sequence>
<feature type="domain" description="Flagellar basal body rod protein N-terminal" evidence="7">
    <location>
        <begin position="5"/>
        <end position="35"/>
    </location>
</feature>
<feature type="domain" description="Flagellar hook protein FlgE/F/G-like D1" evidence="9">
    <location>
        <begin position="81"/>
        <end position="145"/>
    </location>
</feature>
<dbReference type="InterPro" id="IPR010930">
    <property type="entry name" value="Flg_bb/hook_C_dom"/>
</dbReference>
<evidence type="ECO:0000313" key="12">
    <source>
        <dbReference type="Proteomes" id="UP000078435"/>
    </source>
</evidence>
<evidence type="ECO:0000259" key="8">
    <source>
        <dbReference type="Pfam" id="PF06429"/>
    </source>
</evidence>
<accession>A0A175VGX2</accession>
<comment type="similarity">
    <text evidence="2 6">Belongs to the flagella basal body rod proteins family.</text>
</comment>
<comment type="subcellular location">
    <subcellularLocation>
        <location evidence="1 6">Bacterial flagellum basal body</location>
    </subcellularLocation>
</comment>
<dbReference type="InterPro" id="IPR053967">
    <property type="entry name" value="LlgE_F_G-like_D1"/>
</dbReference>
<evidence type="ECO:0000259" key="7">
    <source>
        <dbReference type="Pfam" id="PF00460"/>
    </source>
</evidence>
<dbReference type="EMBL" id="JAZDDP010000004">
    <property type="protein sequence ID" value="MEL3919998.1"/>
    <property type="molecule type" value="Genomic_DNA"/>
</dbReference>
<keyword evidence="10" id="KW-0966">Cell projection</keyword>
<dbReference type="InterPro" id="IPR037925">
    <property type="entry name" value="FlgE/F/G-like"/>
</dbReference>
<dbReference type="GO" id="GO:0071978">
    <property type="term" value="P:bacterial-type flagellum-dependent swarming motility"/>
    <property type="evidence" value="ECO:0007669"/>
    <property type="project" value="TreeGrafter"/>
</dbReference>
<dbReference type="EMBL" id="JMGO02000006">
    <property type="protein sequence ID" value="KXU79780.1"/>
    <property type="molecule type" value="Genomic_DNA"/>
</dbReference>
<dbReference type="Pfam" id="PF00460">
    <property type="entry name" value="Flg_bb_rod"/>
    <property type="match status" value="1"/>
</dbReference>
<gene>
    <name evidence="11" type="primary">lfgF</name>
    <name evidence="11" type="synonym">flgFL</name>
    <name evidence="10" type="ORF">LCR_16825</name>
    <name evidence="11" type="ORF">V1482_11285</name>
</gene>
<evidence type="ECO:0000313" key="10">
    <source>
        <dbReference type="EMBL" id="KXU79780.1"/>
    </source>
</evidence>
<dbReference type="NCBIfam" id="TIGR03506">
    <property type="entry name" value="FlgEFG_subfam"/>
    <property type="match status" value="1"/>
</dbReference>
<organism evidence="10 12">
    <name type="scientific">Aeromonas enteropelogenes</name>
    <name type="common">Aeromonas trota</name>
    <dbReference type="NCBI Taxonomy" id="29489"/>
    <lineage>
        <taxon>Bacteria</taxon>
        <taxon>Pseudomonadati</taxon>
        <taxon>Pseudomonadota</taxon>
        <taxon>Gammaproteobacteria</taxon>
        <taxon>Aeromonadales</taxon>
        <taxon>Aeromonadaceae</taxon>
        <taxon>Aeromonas</taxon>
    </lineage>
</organism>
<proteinExistence type="inferred from homology"/>
<evidence type="ECO:0000256" key="1">
    <source>
        <dbReference type="ARBA" id="ARBA00004117"/>
    </source>
</evidence>
<evidence type="ECO:0000256" key="4">
    <source>
        <dbReference type="ARBA" id="ARBA00038560"/>
    </source>
</evidence>
<reference evidence="10 12" key="1">
    <citation type="submission" date="2016-02" db="EMBL/GenBank/DDBJ databases">
        <title>Draft genome sequence of Aeromonas trota strain 1999lcr isolated from cerebrospinal fluid (CSF).</title>
        <authorList>
            <person name="Dallagassa C.B."/>
            <person name="Prediger K.C."/>
            <person name="Weiss V.A."/>
            <person name="Assis F.E."/>
            <person name="Baura V."/>
            <person name="Cruz L.M."/>
            <person name="Souza E.M."/>
            <person name="Pedrosa F.O."/>
            <person name="Fadel-Picheth C.M."/>
        </authorList>
    </citation>
    <scope>NUCLEOTIDE SEQUENCE [LARGE SCALE GENOMIC DNA]</scope>
    <source>
        <strain evidence="10 12">1999lcr</strain>
    </source>
</reference>
<dbReference type="SUPFAM" id="SSF117143">
    <property type="entry name" value="Flagellar hook protein flgE"/>
    <property type="match status" value="1"/>
</dbReference>
<keyword evidence="10" id="KW-0969">Cilium</keyword>
<dbReference type="RefSeq" id="WP_042025064.1">
    <property type="nucleotide sequence ID" value="NZ_CDCG01000004.1"/>
</dbReference>
<evidence type="ECO:0000313" key="11">
    <source>
        <dbReference type="EMBL" id="MEL3919998.1"/>
    </source>
</evidence>
<keyword evidence="3 6" id="KW-0975">Bacterial flagellum</keyword>
<keyword evidence="10" id="KW-0282">Flagellum</keyword>
<dbReference type="NCBIfam" id="TIGR02490">
    <property type="entry name" value="flgF"/>
    <property type="match status" value="1"/>
</dbReference>
<dbReference type="OrthoDB" id="9804559at2"/>
<evidence type="ECO:0000256" key="5">
    <source>
        <dbReference type="ARBA" id="ARBA00040228"/>
    </source>
</evidence>
<dbReference type="InterPro" id="IPR020013">
    <property type="entry name" value="Flagellar_FlgE/F/G"/>
</dbReference>
<dbReference type="Pfam" id="PF22692">
    <property type="entry name" value="LlgE_F_G_D1"/>
    <property type="match status" value="1"/>
</dbReference>
<reference evidence="11 13" key="2">
    <citation type="submission" date="2024-01" db="EMBL/GenBank/DDBJ databases">
        <title>Horizontal gene transfer in Aeromonas trota.</title>
        <authorList>
            <person name="Otero Olarra J.E."/>
            <person name="Perez Valdespino A."/>
        </authorList>
    </citation>
    <scope>NUCLEOTIDE SEQUENCE [LARGE SCALE GENOMIC DNA]</scope>
    <source>
        <strain evidence="11 13">9.1</strain>
    </source>
</reference>
<comment type="caution">
    <text evidence="10">The sequence shown here is derived from an EMBL/GenBank/DDBJ whole genome shotgun (WGS) entry which is preliminary data.</text>
</comment>
<evidence type="ECO:0000313" key="13">
    <source>
        <dbReference type="Proteomes" id="UP001491613"/>
    </source>
</evidence>
<feature type="domain" description="Flagellar basal-body/hook protein C-terminal" evidence="8">
    <location>
        <begin position="195"/>
        <end position="239"/>
    </location>
</feature>